<dbReference type="GO" id="GO:0004337">
    <property type="term" value="F:(2E,6E)-farnesyl diphosphate synthase activity"/>
    <property type="evidence" value="ECO:0007669"/>
    <property type="project" value="UniProtKB-EC"/>
</dbReference>
<dbReference type="SUPFAM" id="SSF48576">
    <property type="entry name" value="Terpenoid synthases"/>
    <property type="match status" value="1"/>
</dbReference>
<dbReference type="PANTHER" id="PTHR43281:SF1">
    <property type="entry name" value="FARNESYL DIPHOSPHATE SYNTHASE"/>
    <property type="match status" value="1"/>
</dbReference>
<comment type="cofactor">
    <cofactor evidence="1">
        <name>Mg(2+)</name>
        <dbReference type="ChEBI" id="CHEBI:18420"/>
    </cofactor>
</comment>
<keyword evidence="6" id="KW-0479">Metal-binding</keyword>
<reference evidence="13 14" key="1">
    <citation type="submission" date="2011-08" db="EMBL/GenBank/DDBJ databases">
        <title>The Genome Sequence of Eubacteriaceae bacterium ACC19a.</title>
        <authorList>
            <consortium name="The Broad Institute Genome Sequencing Platform"/>
            <person name="Earl A."/>
            <person name="Ward D."/>
            <person name="Feldgarden M."/>
            <person name="Gevers D."/>
            <person name="Sizova M."/>
            <person name="Hazen A."/>
            <person name="Epstein S."/>
            <person name="Young S.K."/>
            <person name="Zeng Q."/>
            <person name="Gargeya S."/>
            <person name="Fitzgerald M."/>
            <person name="Haas B."/>
            <person name="Abouelleil A."/>
            <person name="Alvarado L."/>
            <person name="Arachchi H.M."/>
            <person name="Berlin A."/>
            <person name="Brown A."/>
            <person name="Chapman S.B."/>
            <person name="Chen Z."/>
            <person name="Dunbar C."/>
            <person name="Freedman E."/>
            <person name="Gearin G."/>
            <person name="Gellesch M."/>
            <person name="Goldberg J."/>
            <person name="Griggs A."/>
            <person name="Gujja S."/>
            <person name="Heiman D."/>
            <person name="Howarth C."/>
            <person name="Larson L."/>
            <person name="Lui A."/>
            <person name="MacDonald P.J.P."/>
            <person name="Montmayeur A."/>
            <person name="Murphy C."/>
            <person name="Neiman D."/>
            <person name="Pearson M."/>
            <person name="Priest M."/>
            <person name="Roberts A."/>
            <person name="Saif S."/>
            <person name="Shea T."/>
            <person name="Shenoy N."/>
            <person name="Sisk P."/>
            <person name="Stolte C."/>
            <person name="Sykes S."/>
            <person name="Wortman J."/>
            <person name="Nusbaum C."/>
            <person name="Birren B."/>
        </authorList>
    </citation>
    <scope>NUCLEOTIDE SEQUENCE [LARGE SCALE GENOMIC DNA]</scope>
    <source>
        <strain evidence="13 14">ACC19a</strain>
    </source>
</reference>
<dbReference type="InterPro" id="IPR000092">
    <property type="entry name" value="Polyprenyl_synt"/>
</dbReference>
<dbReference type="InterPro" id="IPR008949">
    <property type="entry name" value="Isoprenoid_synthase_dom_sf"/>
</dbReference>
<protein>
    <recommendedName>
        <fullName evidence="4">Farnesyl diphosphate synthase</fullName>
        <ecNumber evidence="3">2.5.1.10</ecNumber>
    </recommendedName>
    <alternativeName>
        <fullName evidence="10">(2E,6E)-farnesyl diphosphate synthase</fullName>
    </alternativeName>
    <alternativeName>
        <fullName evidence="9">Geranyltranstransferase</fullName>
    </alternativeName>
</protein>
<dbReference type="FunFam" id="1.10.600.10:FF:000001">
    <property type="entry name" value="Geranylgeranyl diphosphate synthase"/>
    <property type="match status" value="1"/>
</dbReference>
<dbReference type="PROSITE" id="PS00723">
    <property type="entry name" value="POLYPRENYL_SYNTHASE_1"/>
    <property type="match status" value="1"/>
</dbReference>
<dbReference type="InterPro" id="IPR033749">
    <property type="entry name" value="Polyprenyl_synt_CS"/>
</dbReference>
<keyword evidence="7" id="KW-0460">Magnesium</keyword>
<dbReference type="PANTHER" id="PTHR43281">
    <property type="entry name" value="FARNESYL DIPHOSPHATE SYNTHASE"/>
    <property type="match status" value="1"/>
</dbReference>
<evidence type="ECO:0000256" key="7">
    <source>
        <dbReference type="ARBA" id="ARBA00022842"/>
    </source>
</evidence>
<name>G9WY72_9FIRM</name>
<dbReference type="HOGENOM" id="CLU_014015_0_0_9"/>
<keyword evidence="5 12" id="KW-0808">Transferase</keyword>
<dbReference type="SFLD" id="SFLDS00005">
    <property type="entry name" value="Isoprenoid_Synthase_Type_I"/>
    <property type="match status" value="1"/>
</dbReference>
<dbReference type="Proteomes" id="UP000006437">
    <property type="component" value="Unassembled WGS sequence"/>
</dbReference>
<dbReference type="GO" id="GO:0016114">
    <property type="term" value="P:terpenoid biosynthetic process"/>
    <property type="evidence" value="ECO:0007669"/>
    <property type="project" value="UniProtKB-ARBA"/>
</dbReference>
<evidence type="ECO:0000313" key="14">
    <source>
        <dbReference type="Proteomes" id="UP000006437"/>
    </source>
</evidence>
<dbReference type="NCBIfam" id="NF045485">
    <property type="entry name" value="FPPsyn"/>
    <property type="match status" value="1"/>
</dbReference>
<evidence type="ECO:0000256" key="4">
    <source>
        <dbReference type="ARBA" id="ARBA00015100"/>
    </source>
</evidence>
<dbReference type="SFLD" id="SFLDG01017">
    <property type="entry name" value="Polyprenyl_Transferase_Like"/>
    <property type="match status" value="1"/>
</dbReference>
<organism evidence="13 14">
    <name type="scientific">Peptoanaerobacter stomatis</name>
    <dbReference type="NCBI Taxonomy" id="796937"/>
    <lineage>
        <taxon>Bacteria</taxon>
        <taxon>Bacillati</taxon>
        <taxon>Bacillota</taxon>
        <taxon>Clostridia</taxon>
        <taxon>Peptostreptococcales</taxon>
        <taxon>Filifactoraceae</taxon>
        <taxon>Peptoanaerobacter</taxon>
    </lineage>
</organism>
<evidence type="ECO:0000256" key="6">
    <source>
        <dbReference type="ARBA" id="ARBA00022723"/>
    </source>
</evidence>
<evidence type="ECO:0000256" key="3">
    <source>
        <dbReference type="ARBA" id="ARBA00012439"/>
    </source>
</evidence>
<evidence type="ECO:0000256" key="1">
    <source>
        <dbReference type="ARBA" id="ARBA00001946"/>
    </source>
</evidence>
<evidence type="ECO:0000313" key="13">
    <source>
        <dbReference type="EMBL" id="EHL16576.1"/>
    </source>
</evidence>
<dbReference type="CDD" id="cd00685">
    <property type="entry name" value="Trans_IPPS_HT"/>
    <property type="match status" value="1"/>
</dbReference>
<dbReference type="Pfam" id="PF00348">
    <property type="entry name" value="polyprenyl_synt"/>
    <property type="match status" value="1"/>
</dbReference>
<gene>
    <name evidence="13" type="ORF">HMPREF9629_01123</name>
</gene>
<evidence type="ECO:0000256" key="11">
    <source>
        <dbReference type="ARBA" id="ARBA00049399"/>
    </source>
</evidence>
<dbReference type="AlphaFoldDB" id="G9WY72"/>
<evidence type="ECO:0000256" key="5">
    <source>
        <dbReference type="ARBA" id="ARBA00022679"/>
    </source>
</evidence>
<evidence type="ECO:0000256" key="2">
    <source>
        <dbReference type="ARBA" id="ARBA00006706"/>
    </source>
</evidence>
<evidence type="ECO:0000256" key="9">
    <source>
        <dbReference type="ARBA" id="ARBA00032380"/>
    </source>
</evidence>
<proteinExistence type="inferred from homology"/>
<sequence length="295" mass="33249">MDIKNVMKADKKLIEDRLMELMNINLTYSSKILDSMRYSLSAGGKRIRPCIFVEVLKSYNIDVEKYLDVACVIEMIHTYSLIHDDLPAMDNDTLRRGKPTNHMVYGDAIAILAGDALLNFAYELLFKFIKNNFQINSVKACEEISNCAGIYGMIGGQVSDIINENKDISSGNLEYIHENKTAKLIIASMVSAGYLANADENDMEHLRKYAYNLGMAFQISDDILDIIGNEKLLGKSVGKDVDEGKNTYPKYFGIEKSKEKLNGYVNSAIDEISEIKDKDMSFFAQLATYIGNRKY</sequence>
<dbReference type="RefSeq" id="WP_009525358.1">
    <property type="nucleotide sequence ID" value="NZ_JBQMYE010000025.1"/>
</dbReference>
<evidence type="ECO:0000256" key="12">
    <source>
        <dbReference type="RuleBase" id="RU004466"/>
    </source>
</evidence>
<evidence type="ECO:0000256" key="10">
    <source>
        <dbReference type="ARBA" id="ARBA00032873"/>
    </source>
</evidence>
<dbReference type="PROSITE" id="PS00444">
    <property type="entry name" value="POLYPRENYL_SYNTHASE_2"/>
    <property type="match status" value="1"/>
</dbReference>
<dbReference type="InterPro" id="IPR053378">
    <property type="entry name" value="Prenyl_diphosphate_synthase"/>
</dbReference>
<dbReference type="GO" id="GO:0046872">
    <property type="term" value="F:metal ion binding"/>
    <property type="evidence" value="ECO:0007669"/>
    <property type="project" value="UniProtKB-KW"/>
</dbReference>
<evidence type="ECO:0000256" key="8">
    <source>
        <dbReference type="ARBA" id="ARBA00023229"/>
    </source>
</evidence>
<comment type="similarity">
    <text evidence="2 12">Belongs to the FPP/GGPP synthase family.</text>
</comment>
<dbReference type="BioCyc" id="EBAC796937-HMP:GMGH-1125-MONOMER"/>
<dbReference type="EC" id="2.5.1.10" evidence="3"/>
<comment type="catalytic activity">
    <reaction evidence="11">
        <text>isopentenyl diphosphate + (2E)-geranyl diphosphate = (2E,6E)-farnesyl diphosphate + diphosphate</text>
        <dbReference type="Rhea" id="RHEA:19361"/>
        <dbReference type="ChEBI" id="CHEBI:33019"/>
        <dbReference type="ChEBI" id="CHEBI:58057"/>
        <dbReference type="ChEBI" id="CHEBI:128769"/>
        <dbReference type="ChEBI" id="CHEBI:175763"/>
        <dbReference type="EC" id="2.5.1.10"/>
    </reaction>
</comment>
<dbReference type="PATRIC" id="fig|796937.3.peg.315"/>
<dbReference type="GO" id="GO:0005737">
    <property type="term" value="C:cytoplasm"/>
    <property type="evidence" value="ECO:0007669"/>
    <property type="project" value="UniProtKB-ARBA"/>
</dbReference>
<keyword evidence="8" id="KW-0414">Isoprene biosynthesis</keyword>
<dbReference type="EMBL" id="AFZE01000002">
    <property type="protein sequence ID" value="EHL16576.1"/>
    <property type="molecule type" value="Genomic_DNA"/>
</dbReference>
<accession>G9WY72</accession>
<comment type="caution">
    <text evidence="13">The sequence shown here is derived from an EMBL/GenBank/DDBJ whole genome shotgun (WGS) entry which is preliminary data.</text>
</comment>
<dbReference type="Gene3D" id="1.10.600.10">
    <property type="entry name" value="Farnesyl Diphosphate Synthase"/>
    <property type="match status" value="1"/>
</dbReference>